<comment type="caution">
    <text evidence="4">The sequence shown here is derived from an EMBL/GenBank/DDBJ whole genome shotgun (WGS) entry which is preliminary data.</text>
</comment>
<protein>
    <submittedName>
        <fullName evidence="4">Methylmalonyl-CoA epimerase</fullName>
    </submittedName>
</protein>
<evidence type="ECO:0000256" key="1">
    <source>
        <dbReference type="ARBA" id="ARBA00009308"/>
    </source>
</evidence>
<sequence length="137" mass="14755">MKLDHIGVAVEDLDASLSAYQALGLPSSHRETVPDDQVEVAFVPFSGGRFELLQPHGVDTPVGRFLAKRGPGMHHVALAVDDIRMELQRLRDAGVRLIDAEPRRGAEGTWVAFVHPAATGGVLLELVERAAESDARG</sequence>
<dbReference type="SUPFAM" id="SSF54593">
    <property type="entry name" value="Glyoxalase/Bleomycin resistance protein/Dihydroxybiphenyl dioxygenase"/>
    <property type="match status" value="1"/>
</dbReference>
<dbReference type="PROSITE" id="PS51819">
    <property type="entry name" value="VOC"/>
    <property type="match status" value="1"/>
</dbReference>
<dbReference type="Pfam" id="PF13669">
    <property type="entry name" value="Glyoxalase_4"/>
    <property type="match status" value="1"/>
</dbReference>
<dbReference type="AlphaFoldDB" id="A0A2T2WFW8"/>
<proteinExistence type="inferred from homology"/>
<dbReference type="GO" id="GO:0004493">
    <property type="term" value="F:methylmalonyl-CoA epimerase activity"/>
    <property type="evidence" value="ECO:0007669"/>
    <property type="project" value="TreeGrafter"/>
</dbReference>
<dbReference type="InterPro" id="IPR029068">
    <property type="entry name" value="Glyas_Bleomycin-R_OHBP_Dase"/>
</dbReference>
<dbReference type="InterPro" id="IPR051785">
    <property type="entry name" value="MMCE/EMCE_epimerase"/>
</dbReference>
<evidence type="ECO:0000313" key="4">
    <source>
        <dbReference type="EMBL" id="PSR21147.1"/>
    </source>
</evidence>
<reference evidence="4 5" key="1">
    <citation type="journal article" date="2014" name="BMC Genomics">
        <title>Comparison of environmental and isolate Sulfobacillus genomes reveals diverse carbon, sulfur, nitrogen, and hydrogen metabolisms.</title>
        <authorList>
            <person name="Justice N.B."/>
            <person name="Norman A."/>
            <person name="Brown C.T."/>
            <person name="Singh A."/>
            <person name="Thomas B.C."/>
            <person name="Banfield J.F."/>
        </authorList>
    </citation>
    <scope>NUCLEOTIDE SEQUENCE [LARGE SCALE GENOMIC DNA]</scope>
    <source>
        <strain evidence="4">AMDSBA3</strain>
    </source>
</reference>
<name>A0A2T2WFW8_9FIRM</name>
<comment type="similarity">
    <text evidence="1">Belongs to the methylmalonyl-CoA epimerase family.</text>
</comment>
<dbReference type="PANTHER" id="PTHR43048:SF3">
    <property type="entry name" value="METHYLMALONYL-COA EPIMERASE, MITOCHONDRIAL"/>
    <property type="match status" value="1"/>
</dbReference>
<dbReference type="GO" id="GO:0046872">
    <property type="term" value="F:metal ion binding"/>
    <property type="evidence" value="ECO:0007669"/>
    <property type="project" value="UniProtKB-KW"/>
</dbReference>
<dbReference type="Proteomes" id="UP000241848">
    <property type="component" value="Unassembled WGS sequence"/>
</dbReference>
<organism evidence="4 5">
    <name type="scientific">Sulfobacillus acidophilus</name>
    <dbReference type="NCBI Taxonomy" id="53633"/>
    <lineage>
        <taxon>Bacteria</taxon>
        <taxon>Bacillati</taxon>
        <taxon>Bacillota</taxon>
        <taxon>Clostridia</taxon>
        <taxon>Eubacteriales</taxon>
        <taxon>Clostridiales Family XVII. Incertae Sedis</taxon>
        <taxon>Sulfobacillus</taxon>
    </lineage>
</organism>
<dbReference type="InterPro" id="IPR017515">
    <property type="entry name" value="MeMalonyl-CoA_epimerase"/>
</dbReference>
<dbReference type="Gene3D" id="3.10.180.10">
    <property type="entry name" value="2,3-Dihydroxybiphenyl 1,2-Dioxygenase, domain 1"/>
    <property type="match status" value="1"/>
</dbReference>
<evidence type="ECO:0000256" key="2">
    <source>
        <dbReference type="ARBA" id="ARBA00022723"/>
    </source>
</evidence>
<keyword evidence="2" id="KW-0479">Metal-binding</keyword>
<dbReference type="CDD" id="cd07249">
    <property type="entry name" value="MMCE"/>
    <property type="match status" value="1"/>
</dbReference>
<accession>A0A2T2WFW8</accession>
<dbReference type="PANTHER" id="PTHR43048">
    <property type="entry name" value="METHYLMALONYL-COA EPIMERASE"/>
    <property type="match status" value="1"/>
</dbReference>
<dbReference type="EMBL" id="PXYV01000041">
    <property type="protein sequence ID" value="PSR21147.1"/>
    <property type="molecule type" value="Genomic_DNA"/>
</dbReference>
<dbReference type="NCBIfam" id="TIGR03081">
    <property type="entry name" value="metmalonyl_epim"/>
    <property type="match status" value="1"/>
</dbReference>
<evidence type="ECO:0000259" key="3">
    <source>
        <dbReference type="PROSITE" id="PS51819"/>
    </source>
</evidence>
<feature type="domain" description="VOC" evidence="3">
    <location>
        <begin position="2"/>
        <end position="129"/>
    </location>
</feature>
<dbReference type="InterPro" id="IPR037523">
    <property type="entry name" value="VOC_core"/>
</dbReference>
<gene>
    <name evidence="4" type="primary">mce</name>
    <name evidence="4" type="ORF">C7B45_12025</name>
</gene>
<evidence type="ECO:0000313" key="5">
    <source>
        <dbReference type="Proteomes" id="UP000241848"/>
    </source>
</evidence>
<dbReference type="GO" id="GO:0046491">
    <property type="term" value="P:L-methylmalonyl-CoA metabolic process"/>
    <property type="evidence" value="ECO:0007669"/>
    <property type="project" value="TreeGrafter"/>
</dbReference>